<feature type="region of interest" description="Disordered" evidence="2">
    <location>
        <begin position="484"/>
        <end position="506"/>
    </location>
</feature>
<evidence type="ECO:0000259" key="4">
    <source>
        <dbReference type="PROSITE" id="PS50018"/>
    </source>
</evidence>
<dbReference type="InterPro" id="IPR039360">
    <property type="entry name" value="Ras_GTPase"/>
</dbReference>
<dbReference type="InterPro" id="IPR023152">
    <property type="entry name" value="RasGAP_CS"/>
</dbReference>
<feature type="domain" description="PH" evidence="3">
    <location>
        <begin position="443"/>
        <end position="548"/>
    </location>
</feature>
<reference evidence="6" key="1">
    <citation type="submission" date="2022-11" db="UniProtKB">
        <authorList>
            <consortium name="WormBaseParasite"/>
        </authorList>
    </citation>
    <scope>IDENTIFICATION</scope>
</reference>
<dbReference type="InterPro" id="IPR008936">
    <property type="entry name" value="Rho_GTPase_activation_prot"/>
</dbReference>
<evidence type="ECO:0000313" key="5">
    <source>
        <dbReference type="Proteomes" id="UP000887574"/>
    </source>
</evidence>
<dbReference type="InterPro" id="IPR001936">
    <property type="entry name" value="RasGAP_dom"/>
</dbReference>
<keyword evidence="1" id="KW-0343">GTPase activation</keyword>
<evidence type="ECO:0000259" key="3">
    <source>
        <dbReference type="PROSITE" id="PS50003"/>
    </source>
</evidence>
<dbReference type="AlphaFoldDB" id="A0A915CST9"/>
<evidence type="ECO:0000256" key="1">
    <source>
        <dbReference type="ARBA" id="ARBA00022468"/>
    </source>
</evidence>
<evidence type="ECO:0000313" key="6">
    <source>
        <dbReference type="WBParaSite" id="jg12067"/>
    </source>
</evidence>
<accession>A0A915CST9</accession>
<name>A0A915CST9_9BILA</name>
<protein>
    <submittedName>
        <fullName evidence="6">Uncharacterized protein</fullName>
    </submittedName>
</protein>
<dbReference type="InterPro" id="IPR001849">
    <property type="entry name" value="PH_domain"/>
</dbReference>
<keyword evidence="5" id="KW-1185">Reference proteome</keyword>
<dbReference type="GO" id="GO:0005096">
    <property type="term" value="F:GTPase activator activity"/>
    <property type="evidence" value="ECO:0007669"/>
    <property type="project" value="UniProtKB-KW"/>
</dbReference>
<dbReference type="PROSITE" id="PS00509">
    <property type="entry name" value="RAS_GTPASE_ACTIV_1"/>
    <property type="match status" value="1"/>
</dbReference>
<dbReference type="Gene3D" id="2.30.29.30">
    <property type="entry name" value="Pleckstrin-homology domain (PH domain)/Phosphotyrosine-binding domain (PTB)"/>
    <property type="match status" value="1"/>
</dbReference>
<dbReference type="SUPFAM" id="SSF48350">
    <property type="entry name" value="GTPase activation domain, GAP"/>
    <property type="match status" value="1"/>
</dbReference>
<dbReference type="PANTHER" id="PTHR10194">
    <property type="entry name" value="RAS GTPASE-ACTIVATING PROTEINS"/>
    <property type="match status" value="1"/>
</dbReference>
<dbReference type="Proteomes" id="UP000887574">
    <property type="component" value="Unplaced"/>
</dbReference>
<dbReference type="PROSITE" id="PS50003">
    <property type="entry name" value="PH_DOMAIN"/>
    <property type="match status" value="1"/>
</dbReference>
<evidence type="ECO:0000256" key="2">
    <source>
        <dbReference type="SAM" id="MobiDB-lite"/>
    </source>
</evidence>
<feature type="domain" description="Ras-GAP" evidence="4">
    <location>
        <begin position="180"/>
        <end position="376"/>
    </location>
</feature>
<dbReference type="PROSITE" id="PS50018">
    <property type="entry name" value="RAS_GTPASE_ACTIV_2"/>
    <property type="match status" value="1"/>
</dbReference>
<dbReference type="InterPro" id="IPR011993">
    <property type="entry name" value="PH-like_dom_sf"/>
</dbReference>
<feature type="compositionally biased region" description="Polar residues" evidence="2">
    <location>
        <begin position="45"/>
        <end position="63"/>
    </location>
</feature>
<dbReference type="WBParaSite" id="jg12067">
    <property type="protein sequence ID" value="jg12067"/>
    <property type="gene ID" value="jg12067"/>
</dbReference>
<dbReference type="CDD" id="cd05128">
    <property type="entry name" value="RasGAP_GAP1_like"/>
    <property type="match status" value="1"/>
</dbReference>
<dbReference type="PANTHER" id="PTHR10194:SF148">
    <property type="entry name" value="GTPASE-ACTIVATING PROTEIN"/>
    <property type="match status" value="1"/>
</dbReference>
<dbReference type="Pfam" id="PF00169">
    <property type="entry name" value="PH"/>
    <property type="match status" value="1"/>
</dbReference>
<dbReference type="SUPFAM" id="SSF50729">
    <property type="entry name" value="PH domain-like"/>
    <property type="match status" value="1"/>
</dbReference>
<feature type="compositionally biased region" description="Polar residues" evidence="2">
    <location>
        <begin position="73"/>
        <end position="82"/>
    </location>
</feature>
<dbReference type="Gene3D" id="1.10.506.10">
    <property type="entry name" value="GTPase Activation - p120gap, domain 1"/>
    <property type="match status" value="1"/>
</dbReference>
<organism evidence="5 6">
    <name type="scientific">Ditylenchus dipsaci</name>
    <dbReference type="NCBI Taxonomy" id="166011"/>
    <lineage>
        <taxon>Eukaryota</taxon>
        <taxon>Metazoa</taxon>
        <taxon>Ecdysozoa</taxon>
        <taxon>Nematoda</taxon>
        <taxon>Chromadorea</taxon>
        <taxon>Rhabditida</taxon>
        <taxon>Tylenchina</taxon>
        <taxon>Tylenchomorpha</taxon>
        <taxon>Sphaerularioidea</taxon>
        <taxon>Anguinidae</taxon>
        <taxon>Anguininae</taxon>
        <taxon>Ditylenchus</taxon>
    </lineage>
</organism>
<dbReference type="SMART" id="SM00323">
    <property type="entry name" value="RasGAP"/>
    <property type="match status" value="1"/>
</dbReference>
<sequence length="621" mass="69240">MTPLQAALPSSHQQINETTALSQMINEFNIKSRTVNSALDTPQAECNNPSPLTAKTAPVSSKDYSPAHFRHCSNPSTSTAASNHPLPSYHHKTGTGSLGKSGVLATRSQPLRPAPSLASLRGLLTGSSSSNAMGHCNPVASSSSKNKGRDASVDSIARAMCNADKLGEMRLRLWYNVEEVLPFFHYQPLYTNLIKSLNVRPYSSSLTSLLSYLRCHDVNTLFRSQTMASKIMYELMKFVGHDYLVISLKPLIDLIYAERKCCEIDPSKLKPGDSLEHNLRNITVYAELAFSRVVDSYSRCPHVLREVFLELREVVHTYFPDRDDVARLALSSFLIMRFFAAAILNPKLFALKRDTPDADVCRTLVLVSKILQRLANCVVSSVPLTTKEQWLTPVLVRFSSDAHKTAMIDFLDGVSAVSLTHDHSTAANDENVSPTVYKESPVVLLKHGQMVERRSGTDKKRSFKNLIHQKRRYVTLTETQLSWQKVKDASPGQGESPSSEVDQHKAVSPLPEVKNSFRVATPSSEVHFQANNASEMNEWLIVIQKQQRRHIMQLNRPCSELSHLLPPSSKSSISTVVDVDMEHVKTWTNSCSTFIQVVDSGVPMLRVWDCHSIRSFLPIVT</sequence>
<dbReference type="Pfam" id="PF00616">
    <property type="entry name" value="RasGAP"/>
    <property type="match status" value="1"/>
</dbReference>
<dbReference type="SMART" id="SM00233">
    <property type="entry name" value="PH"/>
    <property type="match status" value="1"/>
</dbReference>
<feature type="region of interest" description="Disordered" evidence="2">
    <location>
        <begin position="45"/>
        <end position="96"/>
    </location>
</feature>
<proteinExistence type="predicted"/>